<evidence type="ECO:0000313" key="3">
    <source>
        <dbReference type="Proteomes" id="UP000823388"/>
    </source>
</evidence>
<keyword evidence="3" id="KW-1185">Reference proteome</keyword>
<evidence type="ECO:0000313" key="2">
    <source>
        <dbReference type="EMBL" id="KAG2564697.1"/>
    </source>
</evidence>
<protein>
    <submittedName>
        <fullName evidence="2">Uncharacterized protein</fullName>
    </submittedName>
</protein>
<feature type="compositionally biased region" description="Basic and acidic residues" evidence="1">
    <location>
        <begin position="709"/>
        <end position="733"/>
    </location>
</feature>
<dbReference type="EMBL" id="CM029050">
    <property type="protein sequence ID" value="KAG2564697.1"/>
    <property type="molecule type" value="Genomic_DNA"/>
</dbReference>
<gene>
    <name evidence="2" type="ORF">PVAP13_7NG085300</name>
</gene>
<dbReference type="AlphaFoldDB" id="A0A8T0PQR8"/>
<dbReference type="PANTHER" id="PTHR34835">
    <property type="entry name" value="OS07G0283600 PROTEIN-RELATED"/>
    <property type="match status" value="1"/>
</dbReference>
<feature type="region of interest" description="Disordered" evidence="1">
    <location>
        <begin position="496"/>
        <end position="575"/>
    </location>
</feature>
<feature type="compositionally biased region" description="Basic and acidic residues" evidence="1">
    <location>
        <begin position="531"/>
        <end position="548"/>
    </location>
</feature>
<name>A0A8T0PQR8_PANVG</name>
<feature type="compositionally biased region" description="Low complexity" evidence="1">
    <location>
        <begin position="29"/>
        <end position="40"/>
    </location>
</feature>
<organism evidence="2 3">
    <name type="scientific">Panicum virgatum</name>
    <name type="common">Blackwell switchgrass</name>
    <dbReference type="NCBI Taxonomy" id="38727"/>
    <lineage>
        <taxon>Eukaryota</taxon>
        <taxon>Viridiplantae</taxon>
        <taxon>Streptophyta</taxon>
        <taxon>Embryophyta</taxon>
        <taxon>Tracheophyta</taxon>
        <taxon>Spermatophyta</taxon>
        <taxon>Magnoliopsida</taxon>
        <taxon>Liliopsida</taxon>
        <taxon>Poales</taxon>
        <taxon>Poaceae</taxon>
        <taxon>PACMAD clade</taxon>
        <taxon>Panicoideae</taxon>
        <taxon>Panicodae</taxon>
        <taxon>Paniceae</taxon>
        <taxon>Panicinae</taxon>
        <taxon>Panicum</taxon>
        <taxon>Panicum sect. Hiantes</taxon>
    </lineage>
</organism>
<evidence type="ECO:0000256" key="1">
    <source>
        <dbReference type="SAM" id="MobiDB-lite"/>
    </source>
</evidence>
<accession>A0A8T0PQR8</accession>
<comment type="caution">
    <text evidence="2">The sequence shown here is derived from an EMBL/GenBank/DDBJ whole genome shotgun (WGS) entry which is preliminary data.</text>
</comment>
<reference evidence="2" key="1">
    <citation type="submission" date="2020-05" db="EMBL/GenBank/DDBJ databases">
        <title>WGS assembly of Panicum virgatum.</title>
        <authorList>
            <person name="Lovell J.T."/>
            <person name="Jenkins J."/>
            <person name="Shu S."/>
            <person name="Juenger T.E."/>
            <person name="Schmutz J."/>
        </authorList>
    </citation>
    <scope>NUCLEOTIDE SEQUENCE</scope>
    <source>
        <strain evidence="2">AP13</strain>
    </source>
</reference>
<dbReference type="Proteomes" id="UP000823388">
    <property type="component" value="Chromosome 7N"/>
</dbReference>
<dbReference type="PANTHER" id="PTHR34835:SF71">
    <property type="entry name" value="UBIQUITIN-LIKE PROTEASE FAMILY PROFILE DOMAIN-CONTAINING PROTEIN"/>
    <property type="match status" value="1"/>
</dbReference>
<feature type="region of interest" description="Disordered" evidence="1">
    <location>
        <begin position="705"/>
        <end position="733"/>
    </location>
</feature>
<feature type="region of interest" description="Disordered" evidence="1">
    <location>
        <begin position="27"/>
        <end position="95"/>
    </location>
</feature>
<feature type="compositionally biased region" description="Acidic residues" evidence="1">
    <location>
        <begin position="81"/>
        <end position="91"/>
    </location>
</feature>
<sequence length="761" mass="84268">MHGRLKSFSVETSQGIWYIHVSSVTGAGRPPADAARQPQPSARPQPQVPCDANMVKIKNMPPTRSVHQSHAGPSTGRDLHESDDDDDDDAFMEPPPWRHVLKKQCTNANVAANATAKTTKTLVKYAHAPTVRCAPLTFNKFVDNLTLNQRIKIIEMGFGGLLGISAERIGSRELLKFLFDRLDPNSMVIELGKNRGIHVTPFAMKQVLGIPDSDEDLPLQTNNHASKALSKLKIMLGLEECQDLHASHLQKILKDDLELCSNLIDDETAIRFFFIIASNKLLFPSTDNNIRCKDIYLTRDLSRLSDMNGCKAVVDDLRHAAHAYHIDKTKKGTPSLPGCAILLIILYLDNLQCKHQIEHMNTPRAKHFDQNVIQKITSADRTKDQQGKATFGLLPLKSSNNTCYYTTHHPFSNVPANNEPLAASYFPSIIAELGGFVDQIDSRTRQSQARAALAKFDAKSKKASSYMNTGQLMLQNAHQKAIRNLRAILQDKAHGNIGQDHHHQPNTSDTAQADDVSMHGSRNGHNMGSEHVFDKEVPSETRENDLHSSGHPNQDRPLQFAQNGAREPDLPNHATLHQTHDETFPQTDNVHCDKDMEGEPSLVSSQVRVHVHTGLTSDHVLPPDVADGNTTAALPITTQAGDVYMHDTHTGHNMGFELEFDMPIQLETRANELHSGDHTNQDINHATPMQLEQHMALESGIPIPIAQHNSHDDSFPRSDNHNIQDDKEIEDKPSPICSQVPINVTIDQLVPPIAAEGAIDA</sequence>
<proteinExistence type="predicted"/>